<dbReference type="PANTHER" id="PTHR43253:SF1">
    <property type="entry name" value="TRICORN PROTEASE HOMOLOG 2-RELATED"/>
    <property type="match status" value="1"/>
</dbReference>
<dbReference type="Pfam" id="PF14685">
    <property type="entry name" value="PDZ_Tricorn"/>
    <property type="match status" value="1"/>
</dbReference>
<dbReference type="GO" id="GO:0008236">
    <property type="term" value="F:serine-type peptidase activity"/>
    <property type="evidence" value="ECO:0007669"/>
    <property type="project" value="UniProtKB-UniRule"/>
</dbReference>
<dbReference type="Gene3D" id="2.130.10.10">
    <property type="entry name" value="YVTN repeat-like/Quinoprotein amine dehydrogenase"/>
    <property type="match status" value="1"/>
</dbReference>
<dbReference type="SMART" id="SM00245">
    <property type="entry name" value="TSPc"/>
    <property type="match status" value="1"/>
</dbReference>
<dbReference type="InterPro" id="IPR015943">
    <property type="entry name" value="WD40/YVTN_repeat-like_dom_sf"/>
</dbReference>
<accession>A0A8G2FVK9</accession>
<feature type="site" description="Transition state stabilizer; via amide nitrogen" evidence="9">
    <location>
        <position position="911"/>
    </location>
</feature>
<feature type="active site" description="Charge relay system" evidence="8">
    <location>
        <position position="968"/>
    </location>
</feature>
<organism evidence="11 12">
    <name type="scientific">Picrophilus torridus (strain ATCC 700027 / DSM 9790 / JCM 10055 / NBRC 100828 / KAW 2/3)</name>
    <dbReference type="NCBI Taxonomy" id="1122961"/>
    <lineage>
        <taxon>Archaea</taxon>
        <taxon>Methanobacteriati</taxon>
        <taxon>Thermoplasmatota</taxon>
        <taxon>Thermoplasmata</taxon>
        <taxon>Thermoplasmatales</taxon>
        <taxon>Picrophilaceae</taxon>
        <taxon>Picrophilus</taxon>
    </lineage>
</organism>
<feature type="domain" description="Tail specific protease" evidence="10">
    <location>
        <begin position="790"/>
        <end position="979"/>
    </location>
</feature>
<evidence type="ECO:0000259" key="10">
    <source>
        <dbReference type="SMART" id="SM00245"/>
    </source>
</evidence>
<keyword evidence="12" id="KW-1185">Reference proteome</keyword>
<dbReference type="Gene3D" id="2.120.10.60">
    <property type="entry name" value="Tricorn protease N-terminal domain"/>
    <property type="match status" value="1"/>
</dbReference>
<dbReference type="InterPro" id="IPR029414">
    <property type="entry name" value="Tricorn_PDZ"/>
</dbReference>
<dbReference type="CDD" id="cd07562">
    <property type="entry name" value="Peptidase_S41_TRI"/>
    <property type="match status" value="1"/>
</dbReference>
<dbReference type="Pfam" id="PF14684">
    <property type="entry name" value="Tricorn_C1"/>
    <property type="match status" value="1"/>
</dbReference>
<dbReference type="SUPFAM" id="SSF50156">
    <property type="entry name" value="PDZ domain-like"/>
    <property type="match status" value="1"/>
</dbReference>
<dbReference type="Proteomes" id="UP000192315">
    <property type="component" value="Unassembled WGS sequence"/>
</dbReference>
<evidence type="ECO:0000256" key="8">
    <source>
        <dbReference type="PIRSR" id="PIRSR036421-1"/>
    </source>
</evidence>
<dbReference type="SUPFAM" id="SSF52096">
    <property type="entry name" value="ClpP/crotonase"/>
    <property type="match status" value="1"/>
</dbReference>
<dbReference type="GO" id="GO:0006508">
    <property type="term" value="P:proteolysis"/>
    <property type="evidence" value="ECO:0007669"/>
    <property type="project" value="UniProtKB-UniRule"/>
</dbReference>
<dbReference type="GO" id="GO:0005737">
    <property type="term" value="C:cytoplasm"/>
    <property type="evidence" value="ECO:0007669"/>
    <property type="project" value="UniProtKB-SubCell"/>
</dbReference>
<dbReference type="InterPro" id="IPR005151">
    <property type="entry name" value="Tail-specific_protease"/>
</dbReference>
<dbReference type="Pfam" id="PF26549">
    <property type="entry name" value="Tricorn_N"/>
    <property type="match status" value="1"/>
</dbReference>
<dbReference type="Gene3D" id="3.30.750.44">
    <property type="match status" value="1"/>
</dbReference>
<keyword evidence="3 7" id="KW-0963">Cytoplasm</keyword>
<evidence type="ECO:0000313" key="12">
    <source>
        <dbReference type="Proteomes" id="UP000192315"/>
    </source>
</evidence>
<dbReference type="InterPro" id="IPR028204">
    <property type="entry name" value="Tricorn_C1"/>
</dbReference>
<evidence type="ECO:0000256" key="7">
    <source>
        <dbReference type="PIRNR" id="PIRNR036421"/>
    </source>
</evidence>
<name>A0A8G2FVK9_PICTO</name>
<comment type="caution">
    <text evidence="11">The sequence shown here is derived from an EMBL/GenBank/DDBJ whole genome shotgun (WGS) entry which is preliminary data.</text>
</comment>
<reference evidence="11 12" key="1">
    <citation type="submission" date="2017-04" db="EMBL/GenBank/DDBJ databases">
        <authorList>
            <person name="Varghese N."/>
            <person name="Submissions S."/>
        </authorList>
    </citation>
    <scope>NUCLEOTIDE SEQUENCE [LARGE SCALE GENOMIC DNA]</scope>
    <source>
        <strain evidence="11 12">DSM 9789</strain>
    </source>
</reference>
<dbReference type="InterPro" id="IPR036034">
    <property type="entry name" value="PDZ_sf"/>
</dbReference>
<comment type="similarity">
    <text evidence="2 7">Belongs to the peptidase S41B family.</text>
</comment>
<sequence length="1013" mass="115983">MYPDIRDDLLVFVNDDDLWEYNISTKEISRLTYNMGVVTMPRISPDKRGVYFRVMTGKSADSSDIYYVSLNTGEISRVTYLQGRSTSRRMYTSVAGFTKDGNPVISTDAYYPFSSPMLYELKNNNLYPMNLGPAMEIIYNGDGILIGRNTVDMPHWKHYRGGTRGKILYSENGRDFKIIVDLNSNVNSPMIVSNRIYFISDHEGTANIYSCDLNGKNIKKETDFNEYYVRNARSDGKNIVFQMAGDLYLMGNGIKKLDINIKAPKLKSLQKSISMDDFITSYDISPDGKRFLAVSRGQVYSSGISGGPVFNIKKLKNQISVFSKDCIVSYIYNEKEGKILFHDFNGRLINEKDFNDGIIRSMVISPDGKKIAIGNNRFSLYILDDQLNLKKVDESESGAILDFSWSGDSRLLAYSYPEKKYFLSDVGSSSIRIYDTVNDSIHQVTTPGYIDFSPSFSSDNSYLFYLSKRSLDPVQDELVFDLGYQNITKPFAVPVRSGVRPPFIETLSENNPGDYDLNNLDKKSTAFPVDSRNYEALVAVDNGVLLFHFPVEGYMKYYLFSNEKRTGKISFFDLAKKKEEDYEDHVMDFSVSLNKKYLLIRKPDSYIKKNTGDKKTEEIKIKNISIMIDPVDEWRNMLYDAFKLIQENFWNPEKVEALGRKPYEKYAKLIDKIGTRFELSDLIREMQGEYETSHSYEIGGDITDVKSVPVGKLGIDYSYKNGKYIVDEIYYGDVSNENEKSPMLFTNISRGDAIIEINGVKLDEKTNIDRALLNITDPVNIVYEHEGKLCSDYVMPMRDEKYLRYRAWVERNRDYVHKKTDNRIGYIHIPDMGMNGFNEFFRLYSRESKLDGLIVDLRFNGGGFVSQLLMEKLARKRIGYDIPRRGVITPYPEDSVDGPMIAITNEYAGSDGDIGTFVFKEYKLGKVIGTRTWGGVVGINPNIRLIDGTTVTQPQFATWFKGVKYGIENYGVDPDIYIENMPQDFLNSNDKQLDEAIKIIMDDLKNYKKLNID</sequence>
<evidence type="ECO:0000256" key="6">
    <source>
        <dbReference type="ARBA" id="ARBA00022825"/>
    </source>
</evidence>
<proteinExistence type="inferred from homology"/>
<feature type="active site" description="Nucleophile" evidence="8">
    <location>
        <position position="910"/>
    </location>
</feature>
<evidence type="ECO:0000256" key="5">
    <source>
        <dbReference type="ARBA" id="ARBA00022801"/>
    </source>
</evidence>
<evidence type="ECO:0000256" key="4">
    <source>
        <dbReference type="ARBA" id="ARBA00022670"/>
    </source>
</evidence>
<evidence type="ECO:0000256" key="1">
    <source>
        <dbReference type="ARBA" id="ARBA00004496"/>
    </source>
</evidence>
<dbReference type="InterPro" id="IPR012393">
    <property type="entry name" value="Tricorn_protease"/>
</dbReference>
<dbReference type="Pfam" id="PF26550">
    <property type="entry name" value="Tricorn_2nd"/>
    <property type="match status" value="1"/>
</dbReference>
<keyword evidence="4 7" id="KW-0645">Protease</keyword>
<dbReference type="InterPro" id="IPR029045">
    <property type="entry name" value="ClpP/crotonase-like_dom_sf"/>
</dbReference>
<keyword evidence="6 7" id="KW-0720">Serine protease</keyword>
<keyword evidence="5 7" id="KW-0378">Hydrolase</keyword>
<dbReference type="EMBL" id="FWYE01000001">
    <property type="protein sequence ID" value="SMD30292.1"/>
    <property type="molecule type" value="Genomic_DNA"/>
</dbReference>
<dbReference type="Pfam" id="PF03572">
    <property type="entry name" value="Peptidase_S41"/>
    <property type="match status" value="1"/>
</dbReference>
<dbReference type="PANTHER" id="PTHR43253">
    <property type="entry name" value="TRICORN PROTEASE HOMOLOG 2-RELATED"/>
    <property type="match status" value="1"/>
</dbReference>
<dbReference type="SUPFAM" id="SSF69304">
    <property type="entry name" value="Tricorn protease N-terminal domain"/>
    <property type="match status" value="1"/>
</dbReference>
<gene>
    <name evidence="11" type="ORF">SAMN02745355_0165</name>
</gene>
<evidence type="ECO:0000256" key="2">
    <source>
        <dbReference type="ARBA" id="ARBA00008524"/>
    </source>
</evidence>
<dbReference type="EC" id="3.4.21.-" evidence="7"/>
<comment type="subcellular location">
    <subcellularLocation>
        <location evidence="1 7">Cytoplasm</location>
    </subcellularLocation>
</comment>
<feature type="active site" description="Charge relay system" evidence="8">
    <location>
        <position position="694"/>
    </location>
</feature>
<dbReference type="AlphaFoldDB" id="A0A8G2FVK9"/>
<protein>
    <recommendedName>
        <fullName evidence="7">Tricorn protease</fullName>
        <ecNumber evidence="7">3.4.21.-</ecNumber>
    </recommendedName>
</protein>
<evidence type="ECO:0000256" key="9">
    <source>
        <dbReference type="PIRSR" id="PIRSR036421-3"/>
    </source>
</evidence>
<evidence type="ECO:0000256" key="3">
    <source>
        <dbReference type="ARBA" id="ARBA00022490"/>
    </source>
</evidence>
<dbReference type="Gene3D" id="2.30.42.10">
    <property type="match status" value="1"/>
</dbReference>
<dbReference type="PIRSF" id="PIRSF036421">
    <property type="entry name" value="Tricorn_protease"/>
    <property type="match status" value="1"/>
</dbReference>
<evidence type="ECO:0000313" key="11">
    <source>
        <dbReference type="EMBL" id="SMD30292.1"/>
    </source>
</evidence>
<dbReference type="SUPFAM" id="SSF69322">
    <property type="entry name" value="Tricorn protease domain 2"/>
    <property type="match status" value="1"/>
</dbReference>
<dbReference type="Gene3D" id="3.90.226.10">
    <property type="entry name" value="2-enoyl-CoA Hydratase, Chain A, domain 1"/>
    <property type="match status" value="1"/>
</dbReference>
<comment type="function">
    <text evidence="7">Degrades oligopeptides.</text>
</comment>